<reference evidence="2 3" key="1">
    <citation type="journal article" date="2021" name="Elife">
        <title>Chloroplast acquisition without the gene transfer in kleptoplastic sea slugs, Plakobranchus ocellatus.</title>
        <authorList>
            <person name="Maeda T."/>
            <person name="Takahashi S."/>
            <person name="Yoshida T."/>
            <person name="Shimamura S."/>
            <person name="Takaki Y."/>
            <person name="Nagai Y."/>
            <person name="Toyoda A."/>
            <person name="Suzuki Y."/>
            <person name="Arimoto A."/>
            <person name="Ishii H."/>
            <person name="Satoh N."/>
            <person name="Nishiyama T."/>
            <person name="Hasebe M."/>
            <person name="Maruyama T."/>
            <person name="Minagawa J."/>
            <person name="Obokata J."/>
            <person name="Shigenobu S."/>
        </authorList>
    </citation>
    <scope>NUCLEOTIDE SEQUENCE [LARGE SCALE GENOMIC DNA]</scope>
</reference>
<feature type="compositionally biased region" description="Basic and acidic residues" evidence="1">
    <location>
        <begin position="375"/>
        <end position="390"/>
    </location>
</feature>
<protein>
    <submittedName>
        <fullName evidence="2">Uncharacterized protein</fullName>
    </submittedName>
</protein>
<feature type="compositionally biased region" description="Polar residues" evidence="1">
    <location>
        <begin position="246"/>
        <end position="265"/>
    </location>
</feature>
<feature type="compositionally biased region" description="Basic and acidic residues" evidence="1">
    <location>
        <begin position="234"/>
        <end position="244"/>
    </location>
</feature>
<name>A0AAV4BMP9_9GAST</name>
<gene>
    <name evidence="2" type="ORF">PoB_004667400</name>
</gene>
<feature type="compositionally biased region" description="Polar residues" evidence="1">
    <location>
        <begin position="391"/>
        <end position="404"/>
    </location>
</feature>
<feature type="compositionally biased region" description="Basic and acidic residues" evidence="1">
    <location>
        <begin position="291"/>
        <end position="300"/>
    </location>
</feature>
<feature type="region of interest" description="Disordered" evidence="1">
    <location>
        <begin position="1"/>
        <end position="60"/>
    </location>
</feature>
<feature type="compositionally biased region" description="Basic and acidic residues" evidence="1">
    <location>
        <begin position="337"/>
        <end position="354"/>
    </location>
</feature>
<feature type="compositionally biased region" description="Polar residues" evidence="1">
    <location>
        <begin position="1"/>
        <end position="11"/>
    </location>
</feature>
<feature type="compositionally biased region" description="Basic and acidic residues" evidence="1">
    <location>
        <begin position="26"/>
        <end position="43"/>
    </location>
</feature>
<dbReference type="AlphaFoldDB" id="A0AAV4BMP9"/>
<comment type="caution">
    <text evidence="2">The sequence shown here is derived from an EMBL/GenBank/DDBJ whole genome shotgun (WGS) entry which is preliminary data.</text>
</comment>
<feature type="compositionally biased region" description="Polar residues" evidence="1">
    <location>
        <begin position="357"/>
        <end position="370"/>
    </location>
</feature>
<feature type="region of interest" description="Disordered" evidence="1">
    <location>
        <begin position="189"/>
        <end position="414"/>
    </location>
</feature>
<evidence type="ECO:0000313" key="2">
    <source>
        <dbReference type="EMBL" id="GFO20169.1"/>
    </source>
</evidence>
<dbReference type="Proteomes" id="UP000735302">
    <property type="component" value="Unassembled WGS sequence"/>
</dbReference>
<proteinExistence type="predicted"/>
<feature type="compositionally biased region" description="Basic and acidic residues" evidence="1">
    <location>
        <begin position="320"/>
        <end position="330"/>
    </location>
</feature>
<accession>A0AAV4BMP9</accession>
<keyword evidence="3" id="KW-1185">Reference proteome</keyword>
<organism evidence="2 3">
    <name type="scientific">Plakobranchus ocellatus</name>
    <dbReference type="NCBI Taxonomy" id="259542"/>
    <lineage>
        <taxon>Eukaryota</taxon>
        <taxon>Metazoa</taxon>
        <taxon>Spiralia</taxon>
        <taxon>Lophotrochozoa</taxon>
        <taxon>Mollusca</taxon>
        <taxon>Gastropoda</taxon>
        <taxon>Heterobranchia</taxon>
        <taxon>Euthyneura</taxon>
        <taxon>Panpulmonata</taxon>
        <taxon>Sacoglossa</taxon>
        <taxon>Placobranchoidea</taxon>
        <taxon>Plakobranchidae</taxon>
        <taxon>Plakobranchus</taxon>
    </lineage>
</organism>
<evidence type="ECO:0000313" key="3">
    <source>
        <dbReference type="Proteomes" id="UP000735302"/>
    </source>
</evidence>
<dbReference type="EMBL" id="BLXT01005153">
    <property type="protein sequence ID" value="GFO20169.1"/>
    <property type="molecule type" value="Genomic_DNA"/>
</dbReference>
<evidence type="ECO:0000256" key="1">
    <source>
        <dbReference type="SAM" id="MobiDB-lite"/>
    </source>
</evidence>
<feature type="compositionally biased region" description="Basic and acidic residues" evidence="1">
    <location>
        <begin position="266"/>
        <end position="277"/>
    </location>
</feature>
<sequence>MLNQPEQTSETCEWKDENDSTTDISPVHKNETDSERDCAEPGCRRKSMTSEGKIDGSRNHRAKVTVQRRANTNLKVVSLTLDKAIDKFGDQRKPVGFQNMSANAACIDGKTEKQSDKHSWFKIENDLSSEKKKATVSFLDPVEGNVDDYLCSESDSSNLFSSLPRDKAEVFSARVENVIPLCVREHDCQPQHIPPPPIRLRQAWVSPTPPRRQPTTSTQKSKGTNTGSRRKREKQAEGNIRRPSSDGASISQAEDATKLESSIPNTDKDPEKSHDFASEYPEDESLYCNESKTKATEGNDKNAQGQENSKHMNMPYDWTESLRDNDDTSTKKCARKSASEAIKKDSRISHHDGIVSKPSNNVEDLKTSGTGEEDDVHRKKETGEEVDSKSDINVNSTSDAQDNNTPKKKTRKKKVASLFSWSRFKKKVELNKKDSTCSPTLASSAYTAHGNSNVANTSMAAVLYMQGRVAVPQKVTEMFAACKPKIDHQQDQTSNKKCNKCKNLEKKEKPASSSDLERNADLKQEKKSITCADLMLIEKSSTCTDLELDEKPTMHTDLKLDTKSTICADLDRDGKHTTSTD</sequence>